<reference evidence="2" key="1">
    <citation type="submission" date="2018-11" db="EMBL/GenBank/DDBJ databases">
        <authorList>
            <consortium name="Pathogen Informatics"/>
        </authorList>
    </citation>
    <scope>NUCLEOTIDE SEQUENCE</scope>
</reference>
<dbReference type="AlphaFoldDB" id="A0A448XSG2"/>
<dbReference type="Proteomes" id="UP000784294">
    <property type="component" value="Unassembled WGS sequence"/>
</dbReference>
<evidence type="ECO:0000313" key="2">
    <source>
        <dbReference type="EMBL" id="VEL43889.1"/>
    </source>
</evidence>
<keyword evidence="3" id="KW-1185">Reference proteome</keyword>
<feature type="region of interest" description="Disordered" evidence="1">
    <location>
        <begin position="81"/>
        <end position="149"/>
    </location>
</feature>
<evidence type="ECO:0000313" key="3">
    <source>
        <dbReference type="Proteomes" id="UP000784294"/>
    </source>
</evidence>
<organism evidence="2 3">
    <name type="scientific">Protopolystoma xenopodis</name>
    <dbReference type="NCBI Taxonomy" id="117903"/>
    <lineage>
        <taxon>Eukaryota</taxon>
        <taxon>Metazoa</taxon>
        <taxon>Spiralia</taxon>
        <taxon>Lophotrochozoa</taxon>
        <taxon>Platyhelminthes</taxon>
        <taxon>Monogenea</taxon>
        <taxon>Polyopisthocotylea</taxon>
        <taxon>Polystomatidea</taxon>
        <taxon>Polystomatidae</taxon>
        <taxon>Protopolystoma</taxon>
    </lineage>
</organism>
<accession>A0A448XSG2</accession>
<comment type="caution">
    <text evidence="2">The sequence shown here is derived from an EMBL/GenBank/DDBJ whole genome shotgun (WGS) entry which is preliminary data.</text>
</comment>
<proteinExistence type="predicted"/>
<protein>
    <submittedName>
        <fullName evidence="2">Uncharacterized protein</fullName>
    </submittedName>
</protein>
<dbReference type="EMBL" id="CAAALY010286433">
    <property type="protein sequence ID" value="VEL43889.1"/>
    <property type="molecule type" value="Genomic_DNA"/>
</dbReference>
<feature type="compositionally biased region" description="Polar residues" evidence="1">
    <location>
        <begin position="87"/>
        <end position="102"/>
    </location>
</feature>
<gene>
    <name evidence="2" type="ORF">PXEA_LOCUS37329</name>
</gene>
<sequence>MRLNDHLWTDPPATELLQRRRIYTGALKSVHPQVATFQPALRVCTESLTPDNHVDGSDAYSANSCRAPSFSLSAQLRLDETHRRDGSTSAGQSEGDTFTSSAGVDGARTDSLSTRLASSGPSALLDPQSNGEPDALADRRPTPTPTRSARLATALPGCGFVPTGWCGATKPSLLVGVPRSWGCWASLAFSYDELHSQSTLLGVMGRMIEVACPRFNSVELHSHEEFQLPTVDWIHSATF</sequence>
<name>A0A448XSG2_9PLAT</name>
<evidence type="ECO:0000256" key="1">
    <source>
        <dbReference type="SAM" id="MobiDB-lite"/>
    </source>
</evidence>
<feature type="compositionally biased region" description="Polar residues" evidence="1">
    <location>
        <begin position="110"/>
        <end position="131"/>
    </location>
</feature>